<keyword evidence="1" id="KW-0175">Coiled coil</keyword>
<protein>
    <submittedName>
        <fullName evidence="2">Uncharacterized protein</fullName>
    </submittedName>
</protein>
<proteinExistence type="predicted"/>
<dbReference type="Proteomes" id="UP000746918">
    <property type="component" value="Unassembled WGS sequence"/>
</dbReference>
<dbReference type="SUPFAM" id="SSF101082">
    <property type="entry name" value="Typo IV secretion system protein TraC"/>
    <property type="match status" value="1"/>
</dbReference>
<accession>A0ABS7I504</accession>
<dbReference type="Gene3D" id="1.20.58.430">
    <property type="entry name" value="Type IV secretion system, VirB5-domain"/>
    <property type="match status" value="1"/>
</dbReference>
<dbReference type="InterPro" id="IPR023220">
    <property type="entry name" value="T4SS_VirB5-domain"/>
</dbReference>
<dbReference type="Pfam" id="PF07996">
    <property type="entry name" value="T4SS"/>
    <property type="match status" value="1"/>
</dbReference>
<comment type="caution">
    <text evidence="2">The sequence shown here is derived from an EMBL/GenBank/DDBJ whole genome shotgun (WGS) entry which is preliminary data.</text>
</comment>
<evidence type="ECO:0000313" key="2">
    <source>
        <dbReference type="EMBL" id="MBX4335909.1"/>
    </source>
</evidence>
<sequence length="311" mass="35417">MRKKQAKPVKAEKLNSYYEESRGLEWKRIGSGNVNLSVKWTNKILKLLMIISAVALLEMPKLAISQSSQTSQKQIAENISKYIQGLGILKDSQNSAIKAQLEILTQQFQETQQRLEKLNAIHTSITGNRIKEAEAKNTVDLSEGYIREIFAPPANIENYVLLDNPYNVPSRRTRPITTALSRHQITDPIELGTSYKNDRGEVVQKLQNTIAFGEHINRDVFSMAHNRFEALKKLVEKIKDTNDLKSLAEVQASIDFLFTAIQNETIKFQATTHSYKSQKALINQRKQQLYATVFSHTNTHMPSLQSITKKF</sequence>
<gene>
    <name evidence="2" type="ORF">K3248_04825</name>
</gene>
<evidence type="ECO:0000256" key="1">
    <source>
        <dbReference type="SAM" id="Coils"/>
    </source>
</evidence>
<feature type="coiled-coil region" evidence="1">
    <location>
        <begin position="94"/>
        <end position="121"/>
    </location>
</feature>
<keyword evidence="3" id="KW-1185">Reference proteome</keyword>
<name>A0ABS7I504_9HYPH</name>
<dbReference type="EMBL" id="JAIFRO010000004">
    <property type="protein sequence ID" value="MBX4335909.1"/>
    <property type="molecule type" value="Genomic_DNA"/>
</dbReference>
<reference evidence="2 3" key="1">
    <citation type="submission" date="2021-08" db="EMBL/GenBank/DDBJ databases">
        <title>Bartonella raoulti 094 sp. nov.</title>
        <authorList>
            <person name="Zgheib R."/>
            <person name="Hammoud A."/>
        </authorList>
    </citation>
    <scope>NUCLEOTIDE SEQUENCE [LARGE SCALE GENOMIC DNA]</scope>
    <source>
        <strain evidence="2 3">094</strain>
    </source>
</reference>
<evidence type="ECO:0000313" key="3">
    <source>
        <dbReference type="Proteomes" id="UP000746918"/>
    </source>
</evidence>
<dbReference type="InterPro" id="IPR014158">
    <property type="entry name" value="T4SS_VirB5"/>
</dbReference>
<organism evidence="2 3">
    <name type="scientific">Bartonella raoultii</name>
    <dbReference type="NCBI Taxonomy" id="1457020"/>
    <lineage>
        <taxon>Bacteria</taxon>
        <taxon>Pseudomonadati</taxon>
        <taxon>Pseudomonadota</taxon>
        <taxon>Alphaproteobacteria</taxon>
        <taxon>Hyphomicrobiales</taxon>
        <taxon>Bartonellaceae</taxon>
        <taxon>Bartonella</taxon>
    </lineage>
</organism>